<dbReference type="HAMAP" id="MF_00012">
    <property type="entry name" value="IlvD"/>
    <property type="match status" value="1"/>
</dbReference>
<sequence>MSNTLNFSISGDELKKRSDTITEGTDRAPGRSLLYATGQVKNPADMKKPFIAIANSYIEIVPGHVHLRELAEIAKDEIRKAGGVPFEFNTIGVDDGIAMGHIGMRYSLPSREIIADSAETVINAHWFDGVLFMPNCDKITPGMLMAAARTNVPAAFVSGGPMKAGLDPNGKAATLSTVFEAVGAFKDGKMSKEDFLELERNACPGCGSCAGMYTANSMNSLMEAMGMALPYNGTTLAVSKERRELVRQAARQVMYNVEHNVKPRDIMTKEAFDDSFALDMAMGGSTNTVLHGLAIAHEAGIDYSEREINEIAKKTPHLAKIVPSSSWTMEDVHNAGGIPAIMNELIEKGGILHPDRPTITGKTIRENVAGAHTLNPEVIRPLDNPYSEQGGLSILYGNIAKDGSVIKVAGVDPDIKKFVGKAICFDSHDDAVEGIDNGSVKAGDVVVIRYEGPKGGPGMPEMLNPTSDIIGRGLGRTVALITDGRFSGATHGICVGHVSPEAAAGGEIALIKDGDQITIDLEKRTLDVAVSQQEFEERRTELKPFQPKVRMGYLARYQYLVTSANTGGIMRGADELFGTVETEQKEQSQQYGDEHTCGKKCRCHEEKTK</sequence>
<accession>A0A023CY34</accession>
<keyword evidence="7 15" id="KW-0408">Iron</keyword>
<comment type="function">
    <text evidence="15">Functions in the biosynthesis of branched-chain amino acids. Catalyzes the dehydration of (2R,3R)-2,3-dihydroxy-3-methylpentanoate (2,3-dihydroxy-3-methylvalerate) into 2-oxo-3-methylpentanoate (2-oxo-3-methylvalerate) and of (2R)-2,3-dihydroxy-3-methylbutanoate (2,3-dihydroxyisovalerate) into 2-oxo-3-methylbutanoate (2-oxoisovalerate), the penultimate precursor to L-isoleucine and L-valine, respectively.</text>
</comment>
<proteinExistence type="inferred from homology"/>
<feature type="modified residue" description="N6-carboxylysine" evidence="15">
    <location>
        <position position="138"/>
    </location>
</feature>
<evidence type="ECO:0000256" key="2">
    <source>
        <dbReference type="ARBA" id="ARBA00006486"/>
    </source>
</evidence>
<evidence type="ECO:0000256" key="13">
    <source>
        <dbReference type="ARBA" id="ARBA00029437"/>
    </source>
</evidence>
<dbReference type="InterPro" id="IPR037237">
    <property type="entry name" value="IlvD/EDD_N"/>
</dbReference>
<dbReference type="InterPro" id="IPR056740">
    <property type="entry name" value="ILV_EDD_C"/>
</dbReference>
<keyword evidence="3 15" id="KW-0028">Amino-acid biosynthesis</keyword>
<name>A0A023CY34_9LACO</name>
<dbReference type="NCBIfam" id="NF002068">
    <property type="entry name" value="PRK00911.1"/>
    <property type="match status" value="1"/>
</dbReference>
<dbReference type="RefSeq" id="WP_051993342.1">
    <property type="nucleotide sequence ID" value="NZ_AYZF01000002.1"/>
</dbReference>
<feature type="domain" description="Dihydroxy-acid/6-phosphogluconate dehydratase N-terminal" evidence="16">
    <location>
        <begin position="48"/>
        <end position="367"/>
    </location>
</feature>
<dbReference type="EMBL" id="AYZF01000002">
    <property type="protein sequence ID" value="KRN07670.1"/>
    <property type="molecule type" value="Genomic_DNA"/>
</dbReference>
<dbReference type="InterPro" id="IPR042096">
    <property type="entry name" value="Dihydro-acid_dehy_C"/>
</dbReference>
<evidence type="ECO:0000256" key="15">
    <source>
        <dbReference type="HAMAP-Rule" id="MF_00012"/>
    </source>
</evidence>
<dbReference type="Proteomes" id="UP000050961">
    <property type="component" value="Unassembled WGS sequence"/>
</dbReference>
<evidence type="ECO:0000256" key="4">
    <source>
        <dbReference type="ARBA" id="ARBA00022714"/>
    </source>
</evidence>
<feature type="domain" description="Dihydroxy-acid/6-phosphogluconate dehydratase C-terminal" evidence="17">
    <location>
        <begin position="377"/>
        <end position="567"/>
    </location>
</feature>
<keyword evidence="9 15" id="KW-0456">Lyase</keyword>
<evidence type="ECO:0000256" key="9">
    <source>
        <dbReference type="ARBA" id="ARBA00023239"/>
    </source>
</evidence>
<comment type="cofactor">
    <cofactor evidence="1 15">
        <name>Mg(2+)</name>
        <dbReference type="ChEBI" id="CHEBI:18420"/>
    </cofactor>
</comment>
<comment type="pathway">
    <text evidence="13 15">Amino-acid biosynthesis; L-isoleucine biosynthesis; L-isoleucine from 2-oxobutanoate: step 3/4.</text>
</comment>
<dbReference type="PATRIC" id="fig|1423806.3.peg.980"/>
<dbReference type="UniPathway" id="UPA00047">
    <property type="reaction ID" value="UER00057"/>
</dbReference>
<feature type="active site" description="Proton acceptor" evidence="15">
    <location>
        <position position="487"/>
    </location>
</feature>
<dbReference type="GO" id="GO:0009097">
    <property type="term" value="P:isoleucine biosynthetic process"/>
    <property type="evidence" value="ECO:0007669"/>
    <property type="project" value="UniProtKB-UniRule"/>
</dbReference>
<feature type="binding site" evidence="15">
    <location>
        <position position="461"/>
    </location>
    <ligand>
        <name>Mg(2+)</name>
        <dbReference type="ChEBI" id="CHEBI:18420"/>
    </ligand>
</feature>
<dbReference type="PANTHER" id="PTHR43661:SF3">
    <property type="entry name" value="D-XYLONATE DEHYDRATASE YAGF-RELATED"/>
    <property type="match status" value="1"/>
</dbReference>
<dbReference type="eggNOG" id="COG0129">
    <property type="taxonomic scope" value="Bacteria"/>
</dbReference>
<comment type="caution">
    <text evidence="18">The sequence shown here is derived from an EMBL/GenBank/DDBJ whole genome shotgun (WGS) entry which is preliminary data.</text>
</comment>
<evidence type="ECO:0000256" key="6">
    <source>
        <dbReference type="ARBA" id="ARBA00022842"/>
    </source>
</evidence>
<dbReference type="GO" id="GO:0005829">
    <property type="term" value="C:cytosol"/>
    <property type="evidence" value="ECO:0007669"/>
    <property type="project" value="TreeGrafter"/>
</dbReference>
<evidence type="ECO:0000256" key="7">
    <source>
        <dbReference type="ARBA" id="ARBA00023004"/>
    </source>
</evidence>
<feature type="binding site" description="via carbamate group" evidence="15">
    <location>
        <position position="138"/>
    </location>
    <ligand>
        <name>Mg(2+)</name>
        <dbReference type="ChEBI" id="CHEBI:18420"/>
    </ligand>
</feature>
<evidence type="ECO:0000313" key="19">
    <source>
        <dbReference type="Proteomes" id="UP000050961"/>
    </source>
</evidence>
<dbReference type="GO" id="GO:0009099">
    <property type="term" value="P:L-valine biosynthetic process"/>
    <property type="evidence" value="ECO:0007669"/>
    <property type="project" value="UniProtKB-UniRule"/>
</dbReference>
<dbReference type="AlphaFoldDB" id="A0A023CY34"/>
<dbReference type="PROSITE" id="PS00886">
    <property type="entry name" value="ILVD_EDD_1"/>
    <property type="match status" value="1"/>
</dbReference>
<dbReference type="GO" id="GO:0051537">
    <property type="term" value="F:2 iron, 2 sulfur cluster binding"/>
    <property type="evidence" value="ECO:0007669"/>
    <property type="project" value="UniProtKB-UniRule"/>
</dbReference>
<evidence type="ECO:0000256" key="1">
    <source>
        <dbReference type="ARBA" id="ARBA00001946"/>
    </source>
</evidence>
<dbReference type="PANTHER" id="PTHR43661">
    <property type="entry name" value="D-XYLONATE DEHYDRATASE"/>
    <property type="match status" value="1"/>
</dbReference>
<comment type="caution">
    <text evidence="15">Lacks conserved residue(s) required for the propagation of feature annotation.</text>
</comment>
<feature type="binding site" evidence="15">
    <location>
        <position position="95"/>
    </location>
    <ligand>
        <name>Mg(2+)</name>
        <dbReference type="ChEBI" id="CHEBI:18420"/>
    </ligand>
</feature>
<dbReference type="EC" id="4.2.1.9" evidence="14 15"/>
<dbReference type="InterPro" id="IPR000581">
    <property type="entry name" value="ILV_EDD_N"/>
</dbReference>
<evidence type="ECO:0000256" key="3">
    <source>
        <dbReference type="ARBA" id="ARBA00022605"/>
    </source>
</evidence>
<comment type="catalytic activity">
    <reaction evidence="15">
        <text>(2R,3R)-2,3-dihydroxy-3-methylpentanoate = (S)-3-methyl-2-oxopentanoate + H2O</text>
        <dbReference type="Rhea" id="RHEA:27694"/>
        <dbReference type="ChEBI" id="CHEBI:15377"/>
        <dbReference type="ChEBI" id="CHEBI:35146"/>
        <dbReference type="ChEBI" id="CHEBI:49258"/>
        <dbReference type="EC" id="4.2.1.9"/>
    </reaction>
</comment>
<gene>
    <name evidence="15" type="primary">ilvD</name>
    <name evidence="18" type="ORF">FD15_GL000963</name>
</gene>
<evidence type="ECO:0000256" key="14">
    <source>
        <dbReference type="ARBA" id="ARBA00029490"/>
    </source>
</evidence>
<dbReference type="InterPro" id="IPR020558">
    <property type="entry name" value="DiOHA_6PGluconate_deHydtase_CS"/>
</dbReference>
<comment type="pathway">
    <text evidence="12 15">Amino-acid biosynthesis; L-valine biosynthesis; L-valine from pyruvate: step 3/4.</text>
</comment>
<dbReference type="Pfam" id="PF00920">
    <property type="entry name" value="ILVD_EDD_N"/>
    <property type="match status" value="1"/>
</dbReference>
<keyword evidence="8 15" id="KW-0411">Iron-sulfur</keyword>
<evidence type="ECO:0000313" key="18">
    <source>
        <dbReference type="EMBL" id="KRN07670.1"/>
    </source>
</evidence>
<dbReference type="PROSITE" id="PS00887">
    <property type="entry name" value="ILVD_EDD_2"/>
    <property type="match status" value="1"/>
</dbReference>
<evidence type="ECO:0000256" key="12">
    <source>
        <dbReference type="ARBA" id="ARBA00029436"/>
    </source>
</evidence>
<dbReference type="Gene3D" id="3.50.30.80">
    <property type="entry name" value="IlvD/EDD C-terminal domain-like"/>
    <property type="match status" value="1"/>
</dbReference>
<evidence type="ECO:0000259" key="16">
    <source>
        <dbReference type="Pfam" id="PF00920"/>
    </source>
</evidence>
<keyword evidence="19" id="KW-1185">Reference proteome</keyword>
<evidence type="ECO:0000256" key="5">
    <source>
        <dbReference type="ARBA" id="ARBA00022723"/>
    </source>
</evidence>
<evidence type="ECO:0000256" key="11">
    <source>
        <dbReference type="ARBA" id="ARBA00029304"/>
    </source>
</evidence>
<dbReference type="GO" id="GO:0000287">
    <property type="term" value="F:magnesium ion binding"/>
    <property type="evidence" value="ECO:0007669"/>
    <property type="project" value="UniProtKB-UniRule"/>
</dbReference>
<keyword evidence="10 15" id="KW-0100">Branched-chain amino acid biosynthesis</keyword>
<keyword evidence="4 15" id="KW-0001">2Fe-2S</keyword>
<dbReference type="STRING" id="1423806.FD15_GL000963"/>
<dbReference type="UniPathway" id="UPA00049">
    <property type="reaction ID" value="UER00061"/>
</dbReference>
<dbReference type="Pfam" id="PF24877">
    <property type="entry name" value="ILV_EDD_C"/>
    <property type="match status" value="1"/>
</dbReference>
<dbReference type="SUPFAM" id="SSF143975">
    <property type="entry name" value="IlvD/EDD N-terminal domain-like"/>
    <property type="match status" value="1"/>
</dbReference>
<dbReference type="FunFam" id="3.50.30.80:FF:000001">
    <property type="entry name" value="Dihydroxy-acid dehydratase"/>
    <property type="match status" value="1"/>
</dbReference>
<evidence type="ECO:0000256" key="8">
    <source>
        <dbReference type="ARBA" id="ARBA00023014"/>
    </source>
</evidence>
<organism evidence="18 19">
    <name type="scientific">Liquorilactobacillus sucicola DSM 21376 = JCM 15457</name>
    <dbReference type="NCBI Taxonomy" id="1423806"/>
    <lineage>
        <taxon>Bacteria</taxon>
        <taxon>Bacillati</taxon>
        <taxon>Bacillota</taxon>
        <taxon>Bacilli</taxon>
        <taxon>Lactobacillales</taxon>
        <taxon>Lactobacillaceae</taxon>
        <taxon>Liquorilactobacillus</taxon>
    </lineage>
</organism>
<comment type="catalytic activity">
    <reaction evidence="11">
        <text>(2R)-2,3-dihydroxy-3-methylbutanoate = 3-methyl-2-oxobutanoate + H2O</text>
        <dbReference type="Rhea" id="RHEA:24809"/>
        <dbReference type="ChEBI" id="CHEBI:11851"/>
        <dbReference type="ChEBI" id="CHEBI:15377"/>
        <dbReference type="ChEBI" id="CHEBI:49072"/>
        <dbReference type="EC" id="4.2.1.9"/>
    </reaction>
    <physiologicalReaction direction="left-to-right" evidence="11">
        <dbReference type="Rhea" id="RHEA:24810"/>
    </physiologicalReaction>
</comment>
<dbReference type="GO" id="GO:0004160">
    <property type="term" value="F:dihydroxy-acid dehydratase activity"/>
    <property type="evidence" value="ECO:0007669"/>
    <property type="project" value="UniProtKB-UniRule"/>
</dbReference>
<protein>
    <recommendedName>
        <fullName evidence="14 15">Dihydroxy-acid dehydratase</fullName>
        <shortName evidence="15">DAD</shortName>
        <ecNumber evidence="14 15">4.2.1.9</ecNumber>
    </recommendedName>
</protein>
<dbReference type="NCBIfam" id="TIGR00110">
    <property type="entry name" value="ilvD"/>
    <property type="match status" value="1"/>
</dbReference>
<feature type="binding site" evidence="15">
    <location>
        <position position="137"/>
    </location>
    <ligand>
        <name>Mg(2+)</name>
        <dbReference type="ChEBI" id="CHEBI:18420"/>
    </ligand>
</feature>
<comment type="cofactor">
    <cofactor evidence="15">
        <name>[2Fe-2S] cluster</name>
        <dbReference type="ChEBI" id="CHEBI:190135"/>
    </cofactor>
    <text evidence="15">Binds 1 [2Fe-2S] cluster per subunit. This cluster acts as a Lewis acid cofactor.</text>
</comment>
<dbReference type="InterPro" id="IPR004404">
    <property type="entry name" value="DihydroxyA_deHydtase"/>
</dbReference>
<evidence type="ECO:0000256" key="10">
    <source>
        <dbReference type="ARBA" id="ARBA00023304"/>
    </source>
</evidence>
<keyword evidence="5 15" id="KW-0479">Metal-binding</keyword>
<evidence type="ECO:0000259" key="17">
    <source>
        <dbReference type="Pfam" id="PF24877"/>
    </source>
</evidence>
<comment type="similarity">
    <text evidence="2 15">Belongs to the IlvD/Edd family.</text>
</comment>
<keyword evidence="6 15" id="KW-0460">Magnesium</keyword>
<comment type="subunit">
    <text evidence="15">Homodimer.</text>
</comment>
<dbReference type="SUPFAM" id="SSF52016">
    <property type="entry name" value="LeuD/IlvD-like"/>
    <property type="match status" value="1"/>
</dbReference>
<reference evidence="18 19" key="1">
    <citation type="journal article" date="2015" name="Genome Announc.">
        <title>Expanding the biotechnology potential of lactobacilli through comparative genomics of 213 strains and associated genera.</title>
        <authorList>
            <person name="Sun Z."/>
            <person name="Harris H.M."/>
            <person name="McCann A."/>
            <person name="Guo C."/>
            <person name="Argimon S."/>
            <person name="Zhang W."/>
            <person name="Yang X."/>
            <person name="Jeffery I.B."/>
            <person name="Cooney J.C."/>
            <person name="Kagawa T.F."/>
            <person name="Liu W."/>
            <person name="Song Y."/>
            <person name="Salvetti E."/>
            <person name="Wrobel A."/>
            <person name="Rasinkangas P."/>
            <person name="Parkhill J."/>
            <person name="Rea M.C."/>
            <person name="O'Sullivan O."/>
            <person name="Ritari J."/>
            <person name="Douillard F.P."/>
            <person name="Paul Ross R."/>
            <person name="Yang R."/>
            <person name="Briner A.E."/>
            <person name="Felis G.E."/>
            <person name="de Vos W.M."/>
            <person name="Barrangou R."/>
            <person name="Klaenhammer T.R."/>
            <person name="Caufield P.W."/>
            <person name="Cui Y."/>
            <person name="Zhang H."/>
            <person name="O'Toole P.W."/>
        </authorList>
    </citation>
    <scope>NUCLEOTIDE SEQUENCE [LARGE SCALE GENOMIC DNA]</scope>
    <source>
        <strain evidence="18 19">DSM 21376</strain>
    </source>
</reference>